<gene>
    <name evidence="1" type="ORF">PMG25_15580</name>
</gene>
<accession>A0ABT7B8L2</accession>
<dbReference type="RefSeq" id="WP_283767814.1">
    <property type="nucleotide sequence ID" value="NZ_JAQOSO010000084.1"/>
</dbReference>
<dbReference type="Proteomes" id="UP001235849">
    <property type="component" value="Unassembled WGS sequence"/>
</dbReference>
<evidence type="ECO:0000313" key="2">
    <source>
        <dbReference type="Proteomes" id="UP001235849"/>
    </source>
</evidence>
<reference evidence="1 2" key="1">
    <citation type="submission" date="2023-01" db="EMBL/GenBank/DDBJ databases">
        <title>Novel diversity within Roseofilum (Cyanobacteria; Desertifilaceae) from marine benthic mats with descriptions of four novel species.</title>
        <authorList>
            <person name="Wang Y."/>
            <person name="Berthold D.E."/>
            <person name="Hu J."/>
            <person name="Lefler F.W."/>
            <person name="Laughinghouse H.D. IV."/>
        </authorList>
    </citation>
    <scope>NUCLEOTIDE SEQUENCE [LARGE SCALE GENOMIC DNA]</scope>
    <source>
        <strain evidence="1 2">BLCC-M114</strain>
    </source>
</reference>
<keyword evidence="2" id="KW-1185">Reference proteome</keyword>
<evidence type="ECO:0000313" key="1">
    <source>
        <dbReference type="EMBL" id="MDJ1175511.1"/>
    </source>
</evidence>
<proteinExistence type="predicted"/>
<dbReference type="EMBL" id="JAQOSO010000084">
    <property type="protein sequence ID" value="MDJ1175511.1"/>
    <property type="molecule type" value="Genomic_DNA"/>
</dbReference>
<comment type="caution">
    <text evidence="1">The sequence shown here is derived from an EMBL/GenBank/DDBJ whole genome shotgun (WGS) entry which is preliminary data.</text>
</comment>
<name>A0ABT7B8L2_9CYAN</name>
<organism evidence="1 2">
    <name type="scientific">Roseofilum capinflatum BLCC-M114</name>
    <dbReference type="NCBI Taxonomy" id="3022440"/>
    <lineage>
        <taxon>Bacteria</taxon>
        <taxon>Bacillati</taxon>
        <taxon>Cyanobacteriota</taxon>
        <taxon>Cyanophyceae</taxon>
        <taxon>Desertifilales</taxon>
        <taxon>Desertifilaceae</taxon>
        <taxon>Roseofilum</taxon>
        <taxon>Roseofilum capinflatum</taxon>
    </lineage>
</organism>
<sequence length="55" mass="6114">MALFTKTPKKRRPIGLCEGEFIVPDDFNDPLPEEIDTSFSGLFRASPNKSKSATI</sequence>
<protein>
    <submittedName>
        <fullName evidence="1">Uncharacterized protein</fullName>
    </submittedName>
</protein>